<dbReference type="EMBL" id="QQZY01000006">
    <property type="protein sequence ID" value="RDI73758.1"/>
    <property type="molecule type" value="Genomic_DNA"/>
</dbReference>
<keyword evidence="10" id="KW-1185">Reference proteome</keyword>
<evidence type="ECO:0000313" key="10">
    <source>
        <dbReference type="Proteomes" id="UP000254134"/>
    </source>
</evidence>
<keyword evidence="5 7" id="KW-1133">Transmembrane helix</keyword>
<proteinExistence type="inferred from homology"/>
<evidence type="ECO:0000313" key="9">
    <source>
        <dbReference type="EMBL" id="RDI73758.1"/>
    </source>
</evidence>
<evidence type="ECO:0000256" key="6">
    <source>
        <dbReference type="ARBA" id="ARBA00023136"/>
    </source>
</evidence>
<dbReference type="PANTHER" id="PTHR32243:SF18">
    <property type="entry name" value="INNER MEMBRANE ABC TRANSPORTER PERMEASE PROTEIN YCJP"/>
    <property type="match status" value="1"/>
</dbReference>
<keyword evidence="4 7" id="KW-0812">Transmembrane</keyword>
<organism evidence="9 10">
    <name type="scientific">Gaiella occulta</name>
    <dbReference type="NCBI Taxonomy" id="1002870"/>
    <lineage>
        <taxon>Bacteria</taxon>
        <taxon>Bacillati</taxon>
        <taxon>Actinomycetota</taxon>
        <taxon>Thermoleophilia</taxon>
        <taxon>Gaiellales</taxon>
        <taxon>Gaiellaceae</taxon>
        <taxon>Gaiella</taxon>
    </lineage>
</organism>
<dbReference type="Pfam" id="PF00528">
    <property type="entry name" value="BPD_transp_1"/>
    <property type="match status" value="1"/>
</dbReference>
<evidence type="ECO:0000256" key="4">
    <source>
        <dbReference type="ARBA" id="ARBA00022692"/>
    </source>
</evidence>
<feature type="transmembrane region" description="Helical" evidence="7">
    <location>
        <begin position="241"/>
        <end position="262"/>
    </location>
</feature>
<dbReference type="InterPro" id="IPR000515">
    <property type="entry name" value="MetI-like"/>
</dbReference>
<keyword evidence="6 7" id="KW-0472">Membrane</keyword>
<comment type="caution">
    <text evidence="9">The sequence shown here is derived from an EMBL/GenBank/DDBJ whole genome shotgun (WGS) entry which is preliminary data.</text>
</comment>
<dbReference type="CDD" id="cd06261">
    <property type="entry name" value="TM_PBP2"/>
    <property type="match status" value="1"/>
</dbReference>
<dbReference type="Proteomes" id="UP000254134">
    <property type="component" value="Unassembled WGS sequence"/>
</dbReference>
<dbReference type="GO" id="GO:0055085">
    <property type="term" value="P:transmembrane transport"/>
    <property type="evidence" value="ECO:0007669"/>
    <property type="project" value="InterPro"/>
</dbReference>
<evidence type="ECO:0000256" key="5">
    <source>
        <dbReference type="ARBA" id="ARBA00022989"/>
    </source>
</evidence>
<dbReference type="AlphaFoldDB" id="A0A7M2YWE9"/>
<feature type="transmembrane region" description="Helical" evidence="7">
    <location>
        <begin position="141"/>
        <end position="161"/>
    </location>
</feature>
<comment type="subcellular location">
    <subcellularLocation>
        <location evidence="1 7">Cell membrane</location>
        <topology evidence="1 7">Multi-pass membrane protein</topology>
    </subcellularLocation>
</comment>
<gene>
    <name evidence="9" type="ORF">Gocc_2322</name>
</gene>
<dbReference type="Gene3D" id="1.10.3720.10">
    <property type="entry name" value="MetI-like"/>
    <property type="match status" value="1"/>
</dbReference>
<keyword evidence="3" id="KW-1003">Cell membrane</keyword>
<evidence type="ECO:0000256" key="3">
    <source>
        <dbReference type="ARBA" id="ARBA00022475"/>
    </source>
</evidence>
<evidence type="ECO:0000256" key="7">
    <source>
        <dbReference type="RuleBase" id="RU363032"/>
    </source>
</evidence>
<evidence type="ECO:0000259" key="8">
    <source>
        <dbReference type="PROSITE" id="PS50928"/>
    </source>
</evidence>
<feature type="transmembrane region" description="Helical" evidence="7">
    <location>
        <begin position="107"/>
        <end position="129"/>
    </location>
</feature>
<evidence type="ECO:0000256" key="1">
    <source>
        <dbReference type="ARBA" id="ARBA00004651"/>
    </source>
</evidence>
<protein>
    <submittedName>
        <fullName evidence="9">ABC-type sugar transport system permease component</fullName>
    </submittedName>
</protein>
<feature type="transmembrane region" description="Helical" evidence="7">
    <location>
        <begin position="182"/>
        <end position="207"/>
    </location>
</feature>
<keyword evidence="2 7" id="KW-0813">Transport</keyword>
<comment type="similarity">
    <text evidence="7">Belongs to the binding-protein-dependent transport system permease family.</text>
</comment>
<dbReference type="RefSeq" id="WP_114796743.1">
    <property type="nucleotide sequence ID" value="NZ_QQZY01000006.1"/>
</dbReference>
<reference evidence="9 10" key="1">
    <citation type="submission" date="2018-07" db="EMBL/GenBank/DDBJ databases">
        <title>High-quality-draft genome sequence of Gaiella occulta.</title>
        <authorList>
            <person name="Severino R."/>
            <person name="Froufe H.J.C."/>
            <person name="Rainey F.A."/>
            <person name="Barroso C."/>
            <person name="Albuquerque L."/>
            <person name="Lobo-Da-Cunha A."/>
            <person name="Da Costa M.S."/>
            <person name="Egas C."/>
        </authorList>
    </citation>
    <scope>NUCLEOTIDE SEQUENCE [LARGE SCALE GENOMIC DNA]</scope>
    <source>
        <strain evidence="9 10">F2-233</strain>
    </source>
</reference>
<reference evidence="10" key="2">
    <citation type="journal article" date="2019" name="MicrobiologyOpen">
        <title>High-quality draft genome sequence of Gaiella occulta isolated from a 150 meter deep mineral water borehole and comparison with the genome sequences of other deep-branching lineages of the phylum Actinobacteria.</title>
        <authorList>
            <person name="Severino R."/>
            <person name="Froufe H.J.C."/>
            <person name="Barroso C."/>
            <person name="Albuquerque L."/>
            <person name="Lobo-da-Cunha A."/>
            <person name="da Costa M.S."/>
            <person name="Egas C."/>
        </authorList>
    </citation>
    <scope>NUCLEOTIDE SEQUENCE [LARGE SCALE GENOMIC DNA]</scope>
    <source>
        <strain evidence="10">F2-233</strain>
    </source>
</reference>
<feature type="transmembrane region" description="Helical" evidence="7">
    <location>
        <begin position="12"/>
        <end position="33"/>
    </location>
</feature>
<dbReference type="PANTHER" id="PTHR32243">
    <property type="entry name" value="MALTOSE TRANSPORT SYSTEM PERMEASE-RELATED"/>
    <property type="match status" value="1"/>
</dbReference>
<dbReference type="PROSITE" id="PS50928">
    <property type="entry name" value="ABC_TM1"/>
    <property type="match status" value="1"/>
</dbReference>
<dbReference type="GO" id="GO:0005886">
    <property type="term" value="C:plasma membrane"/>
    <property type="evidence" value="ECO:0007669"/>
    <property type="project" value="UniProtKB-SubCell"/>
</dbReference>
<dbReference type="InterPro" id="IPR050901">
    <property type="entry name" value="BP-dep_ABC_trans_perm"/>
</dbReference>
<name>A0A7M2YWE9_9ACTN</name>
<dbReference type="SUPFAM" id="SSF161098">
    <property type="entry name" value="MetI-like"/>
    <property type="match status" value="1"/>
</dbReference>
<sequence>MTRIVARVVSYLLLVFIGLVGIAPFVYLLVLSFKARIDILDVPPSLRFEWAQIRENYDVVIHEKQYLTFLRNSVFVTGVSTAVALLLGVPAGYAFSRLRFRGSETWASTILSFRFMPPVAVAIPIFLLIRHAGLTNSYAGLILPYVAFSLPLVIWIMIGFFDEIPAEIDEAAMVDGLTRPQVLLRVLLPLARPGMLVAATFGVIFIWNEFLVGLYVVNTPDRETVPLAAASLLTVESPIEWNIAATVGVLTVIPTLVFTMVVQRYIVRGITAGAVR</sequence>
<feature type="domain" description="ABC transmembrane type-1" evidence="8">
    <location>
        <begin position="70"/>
        <end position="262"/>
    </location>
</feature>
<keyword evidence="9" id="KW-0762">Sugar transport</keyword>
<dbReference type="InterPro" id="IPR035906">
    <property type="entry name" value="MetI-like_sf"/>
</dbReference>
<dbReference type="OrthoDB" id="9794684at2"/>
<feature type="transmembrane region" description="Helical" evidence="7">
    <location>
        <begin position="74"/>
        <end position="95"/>
    </location>
</feature>
<accession>A0A7M2YWE9</accession>
<evidence type="ECO:0000256" key="2">
    <source>
        <dbReference type="ARBA" id="ARBA00022448"/>
    </source>
</evidence>